<comment type="function">
    <text evidence="9">Binds the poly(A) tail of mRNA. Appears to be an important mediator of the multiple roles of the poly(A) tail in mRNA biogenesis, stability and translation.</text>
</comment>
<sequence length="631" mass="68476">MASPSTTPRSTIAAAAVPVAEGTPAAAAVLPPLGSIASLYVGDLAESVDETQLHAVFSQVAPLVSVRVCRDIVSGVSLGYGYVNFYSRQEATCALEALNFAPLSGKHIRVMFSNRDPSLRKSGRANLFVKNLEPSIDSKNLYEMFSSFGTILSCKVATDSAGQSKGYGFVQYETEESAQDAINRLNGMLANDREMFVGLHMRRQNREVKFTNVYIKNLPTEFSDDDLRQEFAPFGEITSAVVMRDVNGVSKCFGFVNFEKPEFALEAVKKANGKVINDKTLYVGRAQKKAERQAELKTKFKQEDRDKKVDKPNGINLYLKNIDDSINDEGLKILFEEFGQVTSCKVMVDAQGRSKGSGFVLFATAEAGHSAINGMNGRIVGKKPLYVGLAQPKEERRAMLMAHFAQRNLAMAASPYAGPQQVYFGHPAPGQIPPQAAVFGFPQHFVPAMGPVSPVMMPHNMQRSRYPRQRTGGPAAYRQQQAMIHANANHNIRYMPNARHGAYPAMLPQGFPSAMVSQQHDGSSITTAVASAEPADQQQILGNKLYALVEQLEHDHAGKVTGMLLEMDKVKILQLLQSPEVLRAKVREAMDVLQRTKAEGSADPAAAAATATTEGSADPATAADATPTVNA</sequence>
<reference evidence="15" key="2">
    <citation type="submission" date="2020-10" db="EMBL/GenBank/DDBJ databases">
        <authorList>
            <person name="Cooper E.A."/>
            <person name="Brenton Z.W."/>
            <person name="Flinn B.S."/>
            <person name="Jenkins J."/>
            <person name="Shu S."/>
            <person name="Flowers D."/>
            <person name="Luo F."/>
            <person name="Wang Y."/>
            <person name="Xia P."/>
            <person name="Barry K."/>
            <person name="Daum C."/>
            <person name="Lipzen A."/>
            <person name="Yoshinaga Y."/>
            <person name="Schmutz J."/>
            <person name="Saski C."/>
            <person name="Vermerris W."/>
            <person name="Kresovich S."/>
        </authorList>
    </citation>
    <scope>NUCLEOTIDE SEQUENCE</scope>
</reference>
<dbReference type="Proteomes" id="UP000807115">
    <property type="component" value="Chromosome 10"/>
</dbReference>
<accession>A0A921U1N8</accession>
<evidence type="ECO:0000259" key="14">
    <source>
        <dbReference type="PROSITE" id="PS51309"/>
    </source>
</evidence>
<keyword evidence="5" id="KW-0507">mRNA processing</keyword>
<keyword evidence="7 10" id="KW-0694">RNA-binding</keyword>
<dbReference type="AlphaFoldDB" id="A0A921U1N8"/>
<comment type="caution">
    <text evidence="15">The sequence shown here is derived from an EMBL/GenBank/DDBJ whole genome shotgun (WGS) entry which is preliminary data.</text>
</comment>
<keyword evidence="6" id="KW-0677">Repeat</keyword>
<feature type="compositionally biased region" description="Low complexity" evidence="12">
    <location>
        <begin position="601"/>
        <end position="631"/>
    </location>
</feature>
<evidence type="ECO:0000313" key="15">
    <source>
        <dbReference type="EMBL" id="KAG0514903.1"/>
    </source>
</evidence>
<reference evidence="15" key="1">
    <citation type="journal article" date="2019" name="BMC Genomics">
        <title>A new reference genome for Sorghum bicolor reveals high levels of sequence similarity between sweet and grain genotypes: implications for the genetics of sugar metabolism.</title>
        <authorList>
            <person name="Cooper E.A."/>
            <person name="Brenton Z.W."/>
            <person name="Flinn B.S."/>
            <person name="Jenkins J."/>
            <person name="Shu S."/>
            <person name="Flowers D."/>
            <person name="Luo F."/>
            <person name="Wang Y."/>
            <person name="Xia P."/>
            <person name="Barry K."/>
            <person name="Daum C."/>
            <person name="Lipzen A."/>
            <person name="Yoshinaga Y."/>
            <person name="Schmutz J."/>
            <person name="Saski C."/>
            <person name="Vermerris W."/>
            <person name="Kresovich S."/>
        </authorList>
    </citation>
    <scope>NUCLEOTIDE SEQUENCE</scope>
</reference>
<dbReference type="InterPro" id="IPR012677">
    <property type="entry name" value="Nucleotide-bd_a/b_plait_sf"/>
</dbReference>
<dbReference type="NCBIfam" id="TIGR01628">
    <property type="entry name" value="PABP-1234"/>
    <property type="match status" value="1"/>
</dbReference>
<feature type="domain" description="RRM" evidence="13">
    <location>
        <begin position="211"/>
        <end position="288"/>
    </location>
</feature>
<dbReference type="InterPro" id="IPR045305">
    <property type="entry name" value="RRM2_I_PABPs"/>
</dbReference>
<dbReference type="Gene3D" id="3.30.70.330">
    <property type="match status" value="4"/>
</dbReference>
<dbReference type="EMBL" id="CM027689">
    <property type="protein sequence ID" value="KAG0514903.1"/>
    <property type="molecule type" value="Genomic_DNA"/>
</dbReference>
<organism evidence="15 16">
    <name type="scientific">Sorghum bicolor</name>
    <name type="common">Sorghum</name>
    <name type="synonym">Sorghum vulgare</name>
    <dbReference type="NCBI Taxonomy" id="4558"/>
    <lineage>
        <taxon>Eukaryota</taxon>
        <taxon>Viridiplantae</taxon>
        <taxon>Streptophyta</taxon>
        <taxon>Embryophyta</taxon>
        <taxon>Tracheophyta</taxon>
        <taxon>Spermatophyta</taxon>
        <taxon>Magnoliopsida</taxon>
        <taxon>Liliopsida</taxon>
        <taxon>Poales</taxon>
        <taxon>Poaceae</taxon>
        <taxon>PACMAD clade</taxon>
        <taxon>Panicoideae</taxon>
        <taxon>Andropogonodae</taxon>
        <taxon>Andropogoneae</taxon>
        <taxon>Sorghinae</taxon>
        <taxon>Sorghum</taxon>
    </lineage>
</organism>
<dbReference type="FunFam" id="3.30.70.330:FF:000520">
    <property type="entry name" value="Polyadenylate-binding protein"/>
    <property type="match status" value="1"/>
</dbReference>
<evidence type="ECO:0000256" key="5">
    <source>
        <dbReference type="ARBA" id="ARBA00022664"/>
    </source>
</evidence>
<evidence type="ECO:0000256" key="9">
    <source>
        <dbReference type="ARBA" id="ARBA00054110"/>
    </source>
</evidence>
<dbReference type="GO" id="GO:0006397">
    <property type="term" value="P:mRNA processing"/>
    <property type="evidence" value="ECO:0007669"/>
    <property type="project" value="UniProtKB-KW"/>
</dbReference>
<feature type="domain" description="RRM" evidence="13">
    <location>
        <begin position="37"/>
        <end position="115"/>
    </location>
</feature>
<dbReference type="SUPFAM" id="SSF63570">
    <property type="entry name" value="PABC (PABP) domain"/>
    <property type="match status" value="1"/>
</dbReference>
<comment type="similarity">
    <text evidence="3 11">Belongs to the polyadenylate-binding protein type-1 family.</text>
</comment>
<evidence type="ECO:0000256" key="1">
    <source>
        <dbReference type="ARBA" id="ARBA00004123"/>
    </source>
</evidence>
<proteinExistence type="inferred from homology"/>
<evidence type="ECO:0000256" key="2">
    <source>
        <dbReference type="ARBA" id="ARBA00004496"/>
    </source>
</evidence>
<dbReference type="FunFam" id="3.30.70.330:FF:000651">
    <property type="entry name" value="Poly(A) binding protein cytoplasmic 1 like"/>
    <property type="match status" value="1"/>
</dbReference>
<evidence type="ECO:0000256" key="12">
    <source>
        <dbReference type="SAM" id="MobiDB-lite"/>
    </source>
</evidence>
<comment type="subcellular location">
    <subcellularLocation>
        <location evidence="2 11">Cytoplasm</location>
    </subcellularLocation>
    <subcellularLocation>
        <location evidence="1">Nucleus</location>
    </subcellularLocation>
</comment>
<keyword evidence="8" id="KW-0539">Nucleus</keyword>
<evidence type="ECO:0000256" key="6">
    <source>
        <dbReference type="ARBA" id="ARBA00022737"/>
    </source>
</evidence>
<name>A0A921U1N8_SORBI</name>
<dbReference type="SMART" id="SM00360">
    <property type="entry name" value="RRM"/>
    <property type="match status" value="4"/>
</dbReference>
<dbReference type="Gene3D" id="1.10.1900.10">
    <property type="entry name" value="c-terminal domain of poly(a) binding protein"/>
    <property type="match status" value="1"/>
</dbReference>
<dbReference type="InterPro" id="IPR035979">
    <property type="entry name" value="RBD_domain_sf"/>
</dbReference>
<dbReference type="PROSITE" id="PS50102">
    <property type="entry name" value="RRM"/>
    <property type="match status" value="4"/>
</dbReference>
<feature type="region of interest" description="Disordered" evidence="12">
    <location>
        <begin position="595"/>
        <end position="631"/>
    </location>
</feature>
<dbReference type="FunFam" id="3.30.70.330:FF:000003">
    <property type="entry name" value="Polyadenylate-binding protein"/>
    <property type="match status" value="1"/>
</dbReference>
<protein>
    <recommendedName>
        <fullName evidence="11">Polyadenylate-binding protein</fullName>
        <shortName evidence="11">PABP</shortName>
    </recommendedName>
</protein>
<dbReference type="Pfam" id="PF00076">
    <property type="entry name" value="RRM_1"/>
    <property type="match status" value="4"/>
</dbReference>
<dbReference type="Pfam" id="PF00658">
    <property type="entry name" value="MLLE"/>
    <property type="match status" value="1"/>
</dbReference>
<evidence type="ECO:0000259" key="13">
    <source>
        <dbReference type="PROSITE" id="PS50102"/>
    </source>
</evidence>
<evidence type="ECO:0000256" key="3">
    <source>
        <dbReference type="ARBA" id="ARBA00008557"/>
    </source>
</evidence>
<dbReference type="PANTHER" id="PTHR24012">
    <property type="entry name" value="RNA BINDING PROTEIN"/>
    <property type="match status" value="1"/>
</dbReference>
<dbReference type="InterPro" id="IPR036053">
    <property type="entry name" value="PABP-dom"/>
</dbReference>
<dbReference type="InterPro" id="IPR006515">
    <property type="entry name" value="PABP_1234"/>
</dbReference>
<dbReference type="CDD" id="cd12379">
    <property type="entry name" value="RRM2_I_PABPs"/>
    <property type="match status" value="1"/>
</dbReference>
<dbReference type="SMART" id="SM00517">
    <property type="entry name" value="PolyA"/>
    <property type="match status" value="1"/>
</dbReference>
<dbReference type="GO" id="GO:0005737">
    <property type="term" value="C:cytoplasm"/>
    <property type="evidence" value="ECO:0007669"/>
    <property type="project" value="UniProtKB-SubCell"/>
</dbReference>
<evidence type="ECO:0000256" key="10">
    <source>
        <dbReference type="PROSITE-ProRule" id="PRU00176"/>
    </source>
</evidence>
<dbReference type="InterPro" id="IPR000504">
    <property type="entry name" value="RRM_dom"/>
</dbReference>
<dbReference type="SUPFAM" id="SSF54928">
    <property type="entry name" value="RNA-binding domain, RBD"/>
    <property type="match status" value="3"/>
</dbReference>
<dbReference type="GO" id="GO:0003723">
    <property type="term" value="F:RNA binding"/>
    <property type="evidence" value="ECO:0007669"/>
    <property type="project" value="UniProtKB-UniRule"/>
</dbReference>
<evidence type="ECO:0000256" key="7">
    <source>
        <dbReference type="ARBA" id="ARBA00022884"/>
    </source>
</evidence>
<feature type="domain" description="RRM" evidence="13">
    <location>
        <begin position="315"/>
        <end position="392"/>
    </location>
</feature>
<dbReference type="InterPro" id="IPR003954">
    <property type="entry name" value="RRM_euk-type"/>
</dbReference>
<dbReference type="SMART" id="SM00361">
    <property type="entry name" value="RRM_1"/>
    <property type="match status" value="3"/>
</dbReference>
<feature type="domain" description="PABC" evidence="14">
    <location>
        <begin position="521"/>
        <end position="598"/>
    </location>
</feature>
<evidence type="ECO:0000256" key="4">
    <source>
        <dbReference type="ARBA" id="ARBA00022490"/>
    </source>
</evidence>
<evidence type="ECO:0000256" key="11">
    <source>
        <dbReference type="RuleBase" id="RU362004"/>
    </source>
</evidence>
<feature type="domain" description="RRM" evidence="13">
    <location>
        <begin position="125"/>
        <end position="202"/>
    </location>
</feature>
<dbReference type="InterPro" id="IPR002004">
    <property type="entry name" value="PABP_HYD_C"/>
</dbReference>
<evidence type="ECO:0000256" key="8">
    <source>
        <dbReference type="ARBA" id="ARBA00023242"/>
    </source>
</evidence>
<keyword evidence="4 11" id="KW-0963">Cytoplasm</keyword>
<dbReference type="PROSITE" id="PS51309">
    <property type="entry name" value="PABC"/>
    <property type="match status" value="1"/>
</dbReference>
<dbReference type="GO" id="GO:0005634">
    <property type="term" value="C:nucleus"/>
    <property type="evidence" value="ECO:0007669"/>
    <property type="project" value="UniProtKB-SubCell"/>
</dbReference>
<dbReference type="CDD" id="cd12380">
    <property type="entry name" value="RRM3_I_PABPs"/>
    <property type="match status" value="1"/>
</dbReference>
<evidence type="ECO:0000313" key="16">
    <source>
        <dbReference type="Proteomes" id="UP000807115"/>
    </source>
</evidence>
<gene>
    <name evidence="15" type="ORF">BDA96_10G233200</name>
</gene>